<evidence type="ECO:0000256" key="1">
    <source>
        <dbReference type="ARBA" id="ARBA00004651"/>
    </source>
</evidence>
<dbReference type="NCBIfam" id="TIGR00360">
    <property type="entry name" value="ComEC_N-term"/>
    <property type="match status" value="1"/>
</dbReference>
<dbReference type="RefSeq" id="WP_328699938.1">
    <property type="nucleotide sequence ID" value="NZ_SIJB01000025.1"/>
</dbReference>
<keyword evidence="4 6" id="KW-1133">Transmembrane helix</keyword>
<keyword evidence="3 6" id="KW-0812">Transmembrane</keyword>
<dbReference type="Pfam" id="PF13567">
    <property type="entry name" value="DUF4131"/>
    <property type="match status" value="1"/>
</dbReference>
<feature type="domain" description="ComEC/Rec2-related protein" evidence="7">
    <location>
        <begin position="227"/>
        <end position="416"/>
    </location>
</feature>
<evidence type="ECO:0000313" key="9">
    <source>
        <dbReference type="EMBL" id="NBI29497.1"/>
    </source>
</evidence>
<keyword evidence="10" id="KW-1185">Reference proteome</keyword>
<feature type="transmembrane region" description="Helical" evidence="6">
    <location>
        <begin position="322"/>
        <end position="341"/>
    </location>
</feature>
<name>A0A6N9Q3W2_9BACL</name>
<evidence type="ECO:0000256" key="2">
    <source>
        <dbReference type="ARBA" id="ARBA00022475"/>
    </source>
</evidence>
<feature type="transmembrane region" description="Helical" evidence="6">
    <location>
        <begin position="6"/>
        <end position="23"/>
    </location>
</feature>
<keyword evidence="2" id="KW-1003">Cell membrane</keyword>
<reference evidence="9 10" key="1">
    <citation type="submission" date="2019-01" db="EMBL/GenBank/DDBJ databases">
        <title>Chengkuizengella sp. nov., isolated from deep-sea sediment of East Pacific Ocean.</title>
        <authorList>
            <person name="Yang J."/>
            <person name="Lai Q."/>
            <person name="Shao Z."/>
        </authorList>
    </citation>
    <scope>NUCLEOTIDE SEQUENCE [LARGE SCALE GENOMIC DNA]</scope>
    <source>
        <strain evidence="9 10">YPA3-1-1</strain>
    </source>
</reference>
<dbReference type="PANTHER" id="PTHR30619">
    <property type="entry name" value="DNA INTERNALIZATION/COMPETENCE PROTEIN COMEC/REC2"/>
    <property type="match status" value="1"/>
</dbReference>
<protein>
    <submittedName>
        <fullName evidence="9">ComEC family competence protein</fullName>
    </submittedName>
</protein>
<evidence type="ECO:0000259" key="8">
    <source>
        <dbReference type="Pfam" id="PF13567"/>
    </source>
</evidence>
<feature type="transmembrane region" description="Helical" evidence="6">
    <location>
        <begin position="28"/>
        <end position="47"/>
    </location>
</feature>
<dbReference type="PANTHER" id="PTHR30619:SF7">
    <property type="entry name" value="BETA-LACTAMASE DOMAIN PROTEIN"/>
    <property type="match status" value="1"/>
</dbReference>
<evidence type="ECO:0000256" key="4">
    <source>
        <dbReference type="ARBA" id="ARBA00022989"/>
    </source>
</evidence>
<feature type="transmembrane region" description="Helical" evidence="6">
    <location>
        <begin position="53"/>
        <end position="71"/>
    </location>
</feature>
<dbReference type="GO" id="GO:0005886">
    <property type="term" value="C:plasma membrane"/>
    <property type="evidence" value="ECO:0007669"/>
    <property type="project" value="UniProtKB-SubCell"/>
</dbReference>
<feature type="transmembrane region" description="Helical" evidence="6">
    <location>
        <begin position="347"/>
        <end position="365"/>
    </location>
</feature>
<organism evidence="9 10">
    <name type="scientific">Chengkuizengella marina</name>
    <dbReference type="NCBI Taxonomy" id="2507566"/>
    <lineage>
        <taxon>Bacteria</taxon>
        <taxon>Bacillati</taxon>
        <taxon>Bacillota</taxon>
        <taxon>Bacilli</taxon>
        <taxon>Bacillales</taxon>
        <taxon>Paenibacillaceae</taxon>
        <taxon>Chengkuizengella</taxon>
    </lineage>
</organism>
<feature type="domain" description="DUF4131" evidence="8">
    <location>
        <begin position="30"/>
        <end position="181"/>
    </location>
</feature>
<proteinExistence type="predicted"/>
<feature type="transmembrane region" description="Helical" evidence="6">
    <location>
        <begin position="290"/>
        <end position="315"/>
    </location>
</feature>
<dbReference type="InterPro" id="IPR025405">
    <property type="entry name" value="DUF4131"/>
</dbReference>
<dbReference type="Proteomes" id="UP000448943">
    <property type="component" value="Unassembled WGS sequence"/>
</dbReference>
<feature type="transmembrane region" description="Helical" evidence="6">
    <location>
        <begin position="251"/>
        <end position="270"/>
    </location>
</feature>
<gene>
    <name evidence="9" type="ORF">ERL59_11055</name>
</gene>
<accession>A0A6N9Q3W2</accession>
<evidence type="ECO:0000259" key="7">
    <source>
        <dbReference type="Pfam" id="PF03772"/>
    </source>
</evidence>
<comment type="subcellular location">
    <subcellularLocation>
        <location evidence="1">Cell membrane</location>
        <topology evidence="1">Multi-pass membrane protein</topology>
    </subcellularLocation>
</comment>
<sequence length="429" mass="49022">MSMKNSILFFVISWTIGATIIFLNQSKAIVFCILSLCLVFIFLMWKAGKKMKIIFISTLLLICSIIYHNWYDSKNVSKIDSRWAESGVRVQGTIQSTIKIDGDQVSFDVRTNQPSEKLKVYIQLNTMDEKYVVGMWGRGDFIALTGVLKQPSTARNFGAFDYRNYLYYQHIHWILSVKGLENIQVTTGSYQFTFSYFLSWIDKIRDYLANQLELIFSEQHHGFMLSLLLGLRDEFDPFEFEQFSQIGLTHILAISGLHVAIFLTCCMYVLKLLGFTKEKQIYCCMCIVPFYILITGAAPSVVRAGLMAMFGLYALKKGRSKDVLNFVGLAILLMLLWNPYYLVNVSFQLSVTVTLLLILLVPMISKLLPISSTLLNGTLSVTITAQLASFPLTIFYFNQFSLLSWLANLLLVPLVQHYYFTTWISGFDS</sequence>
<dbReference type="InterPro" id="IPR052159">
    <property type="entry name" value="Competence_DNA_uptake"/>
</dbReference>
<evidence type="ECO:0000256" key="5">
    <source>
        <dbReference type="ARBA" id="ARBA00023136"/>
    </source>
</evidence>
<dbReference type="InterPro" id="IPR004477">
    <property type="entry name" value="ComEC_N"/>
</dbReference>
<evidence type="ECO:0000256" key="6">
    <source>
        <dbReference type="SAM" id="Phobius"/>
    </source>
</evidence>
<comment type="caution">
    <text evidence="9">The sequence shown here is derived from an EMBL/GenBank/DDBJ whole genome shotgun (WGS) entry which is preliminary data.</text>
</comment>
<dbReference type="Pfam" id="PF03772">
    <property type="entry name" value="Competence"/>
    <property type="match status" value="1"/>
</dbReference>
<evidence type="ECO:0000313" key="10">
    <source>
        <dbReference type="Proteomes" id="UP000448943"/>
    </source>
</evidence>
<dbReference type="AlphaFoldDB" id="A0A6N9Q3W2"/>
<keyword evidence="5 6" id="KW-0472">Membrane</keyword>
<dbReference type="EMBL" id="SIJB01000025">
    <property type="protein sequence ID" value="NBI29497.1"/>
    <property type="molecule type" value="Genomic_DNA"/>
</dbReference>
<evidence type="ECO:0000256" key="3">
    <source>
        <dbReference type="ARBA" id="ARBA00022692"/>
    </source>
</evidence>